<dbReference type="InterPro" id="IPR012337">
    <property type="entry name" value="RNaseH-like_sf"/>
</dbReference>
<evidence type="ECO:0000256" key="15">
    <source>
        <dbReference type="ARBA" id="ARBA00022932"/>
    </source>
</evidence>
<evidence type="ECO:0000256" key="11">
    <source>
        <dbReference type="ARBA" id="ARBA00022842"/>
    </source>
</evidence>
<comment type="catalytic activity">
    <reaction evidence="1">
        <text>Endonucleolytic cleavage to 5'-phosphomonoester.</text>
        <dbReference type="EC" id="3.1.26.4"/>
    </reaction>
</comment>
<evidence type="ECO:0000256" key="6">
    <source>
        <dbReference type="ARBA" id="ARBA00022695"/>
    </source>
</evidence>
<dbReference type="InterPro" id="IPR039537">
    <property type="entry name" value="Retrotran_Ty1/copia-like"/>
</dbReference>
<keyword evidence="5" id="KW-0808">Transferase</keyword>
<evidence type="ECO:0000256" key="8">
    <source>
        <dbReference type="ARBA" id="ARBA00022723"/>
    </source>
</evidence>
<dbReference type="InterPro" id="IPR036397">
    <property type="entry name" value="RNaseH_sf"/>
</dbReference>
<evidence type="ECO:0000256" key="14">
    <source>
        <dbReference type="ARBA" id="ARBA00022918"/>
    </source>
</evidence>
<evidence type="ECO:0000256" key="16">
    <source>
        <dbReference type="ARBA" id="ARBA00023125"/>
    </source>
</evidence>
<evidence type="ECO:0000256" key="4">
    <source>
        <dbReference type="ARBA" id="ARBA00022578"/>
    </source>
</evidence>
<keyword evidence="15" id="KW-0239">DNA-directed DNA polymerase</keyword>
<evidence type="ECO:0000256" key="22">
    <source>
        <dbReference type="SAM" id="MobiDB-lite"/>
    </source>
</evidence>
<evidence type="ECO:0000256" key="3">
    <source>
        <dbReference type="ARBA" id="ARBA00022490"/>
    </source>
</evidence>
<comment type="function">
    <text evidence="19">Integrase (IN) targets the VLP to the nucleus, where a subparticle preintegration complex (PIC) containing at least integrase and the newly synthesized dsDNA copy of the retrotransposon must transit the nuclear membrane. Once in the nucleus, integrase performs the integration of the dsDNA into the host genome.</text>
</comment>
<keyword evidence="4" id="KW-0815">Transposition</keyword>
<evidence type="ECO:0000256" key="20">
    <source>
        <dbReference type="ARBA" id="ARBA00048173"/>
    </source>
</evidence>
<accession>A0A4P6XEB4</accession>
<dbReference type="STRING" id="2163413.A0A4P6XEB4"/>
<keyword evidence="13" id="KW-0229">DNA integration</keyword>
<evidence type="ECO:0000256" key="1">
    <source>
        <dbReference type="ARBA" id="ARBA00000077"/>
    </source>
</evidence>
<evidence type="ECO:0000256" key="10">
    <source>
        <dbReference type="ARBA" id="ARBA00022801"/>
    </source>
</evidence>
<dbReference type="GO" id="GO:0006310">
    <property type="term" value="P:DNA recombination"/>
    <property type="evidence" value="ECO:0007669"/>
    <property type="project" value="UniProtKB-KW"/>
</dbReference>
<keyword evidence="8" id="KW-0479">Metal-binding</keyword>
<evidence type="ECO:0000256" key="5">
    <source>
        <dbReference type="ARBA" id="ARBA00022679"/>
    </source>
</evidence>
<dbReference type="Proteomes" id="UP000292447">
    <property type="component" value="Chromosome I"/>
</dbReference>
<evidence type="ECO:0000256" key="18">
    <source>
        <dbReference type="ARBA" id="ARBA00025590"/>
    </source>
</evidence>
<evidence type="ECO:0000313" key="25">
    <source>
        <dbReference type="Proteomes" id="UP000292447"/>
    </source>
</evidence>
<dbReference type="GO" id="GO:0046872">
    <property type="term" value="F:metal ion binding"/>
    <property type="evidence" value="ECO:0007669"/>
    <property type="project" value="UniProtKB-KW"/>
</dbReference>
<reference evidence="25" key="1">
    <citation type="submission" date="2019-03" db="EMBL/GenBank/DDBJ databases">
        <title>Snf2 controls pulcherriminic acid biosynthesis and connects pigmentation and antifungal activity of the yeast Metschnikowia pulcherrima.</title>
        <authorList>
            <person name="Gore-Lloyd D."/>
            <person name="Sumann I."/>
            <person name="Brachmann A.O."/>
            <person name="Schneeberger K."/>
            <person name="Ortiz-Merino R.A."/>
            <person name="Moreno-Beltran M."/>
            <person name="Schlaefli M."/>
            <person name="Kirner P."/>
            <person name="Santos Kron A."/>
            <person name="Wolfe K.H."/>
            <person name="Piel J."/>
            <person name="Ahrens C.H."/>
            <person name="Henk D."/>
            <person name="Freimoser F.M."/>
        </authorList>
    </citation>
    <scope>NUCLEOTIDE SEQUENCE [LARGE SCALE GENOMIC DNA]</scope>
    <source>
        <strain evidence="25">APC 1.2</strain>
    </source>
</reference>
<dbReference type="GO" id="GO:0004523">
    <property type="term" value="F:RNA-DNA hybrid ribonuclease activity"/>
    <property type="evidence" value="ECO:0007669"/>
    <property type="project" value="UniProtKB-EC"/>
</dbReference>
<gene>
    <name evidence="24" type="ORF">METSCH_A04130</name>
</gene>
<dbReference type="GO" id="GO:0003887">
    <property type="term" value="F:DNA-directed DNA polymerase activity"/>
    <property type="evidence" value="ECO:0007669"/>
    <property type="project" value="UniProtKB-KW"/>
</dbReference>
<dbReference type="GO" id="GO:0015074">
    <property type="term" value="P:DNA integration"/>
    <property type="evidence" value="ECO:0007669"/>
    <property type="project" value="UniProtKB-KW"/>
</dbReference>
<keyword evidence="6" id="KW-0548">Nucleotidyltransferase</keyword>
<dbReference type="GO" id="GO:0003723">
    <property type="term" value="F:RNA binding"/>
    <property type="evidence" value="ECO:0007669"/>
    <property type="project" value="UniProtKB-KW"/>
</dbReference>
<dbReference type="SUPFAM" id="SSF53098">
    <property type="entry name" value="Ribonuclease H-like"/>
    <property type="match status" value="1"/>
</dbReference>
<dbReference type="PROSITE" id="PS50994">
    <property type="entry name" value="INTEGRASE"/>
    <property type="match status" value="1"/>
</dbReference>
<organism evidence="24 25">
    <name type="scientific">Metschnikowia aff. pulcherrima</name>
    <dbReference type="NCBI Taxonomy" id="2163413"/>
    <lineage>
        <taxon>Eukaryota</taxon>
        <taxon>Fungi</taxon>
        <taxon>Dikarya</taxon>
        <taxon>Ascomycota</taxon>
        <taxon>Saccharomycotina</taxon>
        <taxon>Pichiomycetes</taxon>
        <taxon>Metschnikowiaceae</taxon>
        <taxon>Metschnikowia</taxon>
    </lineage>
</organism>
<evidence type="ECO:0000256" key="12">
    <source>
        <dbReference type="ARBA" id="ARBA00022884"/>
    </source>
</evidence>
<keyword evidence="16" id="KW-0238">DNA-binding</keyword>
<proteinExistence type="predicted"/>
<dbReference type="GO" id="GO:0032196">
    <property type="term" value="P:transposition"/>
    <property type="evidence" value="ECO:0007669"/>
    <property type="project" value="UniProtKB-KW"/>
</dbReference>
<evidence type="ECO:0000256" key="19">
    <source>
        <dbReference type="ARBA" id="ARBA00025615"/>
    </source>
</evidence>
<name>A0A4P6XEB4_9ASCO</name>
<dbReference type="Gene3D" id="3.30.420.10">
    <property type="entry name" value="Ribonuclease H-like superfamily/Ribonuclease H"/>
    <property type="match status" value="1"/>
</dbReference>
<dbReference type="GO" id="GO:0005737">
    <property type="term" value="C:cytoplasm"/>
    <property type="evidence" value="ECO:0007669"/>
    <property type="project" value="UniProtKB-SubCell"/>
</dbReference>
<evidence type="ECO:0000256" key="7">
    <source>
        <dbReference type="ARBA" id="ARBA00022722"/>
    </source>
</evidence>
<comment type="catalytic activity">
    <reaction evidence="21">
        <text>DNA(n) + a 2'-deoxyribonucleoside 5'-triphosphate = DNA(n+1) + diphosphate</text>
        <dbReference type="Rhea" id="RHEA:22508"/>
        <dbReference type="Rhea" id="RHEA-COMP:17339"/>
        <dbReference type="Rhea" id="RHEA-COMP:17340"/>
        <dbReference type="ChEBI" id="CHEBI:33019"/>
        <dbReference type="ChEBI" id="CHEBI:61560"/>
        <dbReference type="ChEBI" id="CHEBI:173112"/>
        <dbReference type="EC" id="2.7.7.7"/>
    </reaction>
</comment>
<dbReference type="InterPro" id="IPR001584">
    <property type="entry name" value="Integrase_cat-core"/>
</dbReference>
<evidence type="ECO:0000256" key="9">
    <source>
        <dbReference type="ARBA" id="ARBA00022759"/>
    </source>
</evidence>
<keyword evidence="25" id="KW-1185">Reference proteome</keyword>
<keyword evidence="11" id="KW-0460">Magnesium</keyword>
<keyword evidence="12" id="KW-0694">RNA-binding</keyword>
<evidence type="ECO:0000256" key="13">
    <source>
        <dbReference type="ARBA" id="ARBA00022908"/>
    </source>
</evidence>
<feature type="compositionally biased region" description="Basic and acidic residues" evidence="22">
    <location>
        <begin position="440"/>
        <end position="450"/>
    </location>
</feature>
<feature type="compositionally biased region" description="Polar residues" evidence="22">
    <location>
        <begin position="451"/>
        <end position="463"/>
    </location>
</feature>
<keyword evidence="3" id="KW-0963">Cytoplasm</keyword>
<comment type="function">
    <text evidence="18">Reverse transcriptase/ribonuclease H (RT) is a multifunctional enzyme that catalyzes the conversion of the retro-elements RNA genome into dsDNA within the VLP. The enzyme displays a DNA polymerase activity that can copy either DNA or RNA templates, and a ribonuclease H (RNase H) activity that cleaves the RNA strand of RNA-DNA heteroduplexes during plus-strand synthesis and hydrolyzes RNA primers. The conversion leads to a linear dsDNA copy of the retrotransposon that includes long terminal repeats (LTRs) at both ends.</text>
</comment>
<dbReference type="GO" id="GO:0005634">
    <property type="term" value="C:nucleus"/>
    <property type="evidence" value="ECO:0007669"/>
    <property type="project" value="UniProtKB-ARBA"/>
</dbReference>
<dbReference type="AlphaFoldDB" id="A0A4P6XEB4"/>
<feature type="domain" description="Integrase catalytic" evidence="23">
    <location>
        <begin position="156"/>
        <end position="321"/>
    </location>
</feature>
<keyword evidence="17" id="KW-0233">DNA recombination</keyword>
<dbReference type="PANTHER" id="PTHR42648">
    <property type="entry name" value="TRANSPOSASE, PUTATIVE-RELATED"/>
    <property type="match status" value="1"/>
</dbReference>
<feature type="region of interest" description="Disordered" evidence="22">
    <location>
        <begin position="433"/>
        <end position="463"/>
    </location>
</feature>
<evidence type="ECO:0000259" key="23">
    <source>
        <dbReference type="PROSITE" id="PS50994"/>
    </source>
</evidence>
<dbReference type="EMBL" id="CP034456">
    <property type="protein sequence ID" value="QBM85787.1"/>
    <property type="molecule type" value="Genomic_DNA"/>
</dbReference>
<evidence type="ECO:0000313" key="24">
    <source>
        <dbReference type="EMBL" id="QBM85787.1"/>
    </source>
</evidence>
<keyword evidence="10" id="KW-0378">Hydrolase</keyword>
<keyword evidence="9" id="KW-0255">Endonuclease</keyword>
<keyword evidence="14" id="KW-0695">RNA-directed DNA polymerase</keyword>
<evidence type="ECO:0000256" key="17">
    <source>
        <dbReference type="ARBA" id="ARBA00023172"/>
    </source>
</evidence>
<dbReference type="PANTHER" id="PTHR42648:SF11">
    <property type="entry name" value="TRANSPOSON TY4-P GAG-POL POLYPROTEIN"/>
    <property type="match status" value="1"/>
</dbReference>
<sequence length="475" mass="53097">MNPYHGLSLTDSGGKLHHAQGKGTIVVGGNRITCYFAPTLKVSVVSISDLRRLGENVLFHKNGNVYVSDTERNSFRYIGTNEDRKMFEVHFVGLQNKPDNFDAMHVHREYAHAGEAVIRELCKQNNIKFRPEDGERIRSCETCFQVKGKATSHNGHTSNPATRILYRIHLDSVEYGKGRHVTFITDEFSWYIWMIVSQDKGSLLKLTKAEVIRINQEFLPYEIVYVTKDNGTELPTADFLKNEVNAISEAIPAYTPELNGRAERANGIISLKAKAILADATSDDVIRELLEVLAIKHAVLTHNLVPNTKGRIPKSLLHGRIPPLYRHMPIFGSDVSIQRPNEKDYKERKLQDQAVPGIYVGSHVGNSAVHLIWTNFKQPFEEMKIVHACNISFNDGFDHMKEAEAAMREVAESVASQTVLDAPVPAQYSNLILSAPRPKSSPERKKDAHCETNSCRTPGTHHTTSAVGCTFATGC</sequence>
<dbReference type="GO" id="GO:0003677">
    <property type="term" value="F:DNA binding"/>
    <property type="evidence" value="ECO:0007669"/>
    <property type="project" value="UniProtKB-KW"/>
</dbReference>
<keyword evidence="7" id="KW-0540">Nuclease</keyword>
<evidence type="ECO:0000256" key="2">
    <source>
        <dbReference type="ARBA" id="ARBA00004496"/>
    </source>
</evidence>
<protein>
    <recommendedName>
        <fullName evidence="23">Integrase catalytic domain-containing protein</fullName>
    </recommendedName>
</protein>
<dbReference type="GO" id="GO:0003964">
    <property type="term" value="F:RNA-directed DNA polymerase activity"/>
    <property type="evidence" value="ECO:0007669"/>
    <property type="project" value="UniProtKB-KW"/>
</dbReference>
<comment type="subcellular location">
    <subcellularLocation>
        <location evidence="2">Cytoplasm</location>
    </subcellularLocation>
</comment>
<evidence type="ECO:0000256" key="21">
    <source>
        <dbReference type="ARBA" id="ARBA00049244"/>
    </source>
</evidence>
<comment type="catalytic activity">
    <reaction evidence="20">
        <text>DNA(n) + a 2'-deoxyribonucleoside 5'-triphosphate = DNA(n+1) + diphosphate</text>
        <dbReference type="Rhea" id="RHEA:22508"/>
        <dbReference type="Rhea" id="RHEA-COMP:17339"/>
        <dbReference type="Rhea" id="RHEA-COMP:17340"/>
        <dbReference type="ChEBI" id="CHEBI:33019"/>
        <dbReference type="ChEBI" id="CHEBI:61560"/>
        <dbReference type="ChEBI" id="CHEBI:173112"/>
        <dbReference type="EC" id="2.7.7.49"/>
    </reaction>
</comment>